<sequence length="101" mass="11371">MTTKNNMLTDISAELEKEFGKHGTPERAKFDEEAYAFYTSQILLDARKNARLTQEELARRIGANKSYISRIEKGTTVPSVATFYRIVNALGLTVDLNPAMQ</sequence>
<evidence type="ECO:0000259" key="2">
    <source>
        <dbReference type="PROSITE" id="PS50943"/>
    </source>
</evidence>
<reference evidence="3 4" key="1">
    <citation type="journal article" date="2018" name="Nat. Biotechnol.">
        <title>A standardized bacterial taxonomy based on genome phylogeny substantially revises the tree of life.</title>
        <authorList>
            <person name="Parks D.H."/>
            <person name="Chuvochina M."/>
            <person name="Waite D.W."/>
            <person name="Rinke C."/>
            <person name="Skarshewski A."/>
            <person name="Chaumeil P.A."/>
            <person name="Hugenholtz P."/>
        </authorList>
    </citation>
    <scope>NUCLEOTIDE SEQUENCE [LARGE SCALE GENOMIC DNA]</scope>
    <source>
        <strain evidence="3">UBA9667</strain>
    </source>
</reference>
<dbReference type="Pfam" id="PF01381">
    <property type="entry name" value="HTH_3"/>
    <property type="match status" value="1"/>
</dbReference>
<dbReference type="RefSeq" id="WP_319503952.1">
    <property type="nucleotide sequence ID" value="NZ_OY762556.1"/>
</dbReference>
<comment type="caution">
    <text evidence="3">The sequence shown here is derived from an EMBL/GenBank/DDBJ whole genome shotgun (WGS) entry which is preliminary data.</text>
</comment>
<keyword evidence="1" id="KW-0238">DNA-binding</keyword>
<evidence type="ECO:0000256" key="1">
    <source>
        <dbReference type="ARBA" id="ARBA00023125"/>
    </source>
</evidence>
<dbReference type="Proteomes" id="UP000263098">
    <property type="component" value="Unassembled WGS sequence"/>
</dbReference>
<dbReference type="GO" id="GO:0005829">
    <property type="term" value="C:cytosol"/>
    <property type="evidence" value="ECO:0007669"/>
    <property type="project" value="TreeGrafter"/>
</dbReference>
<dbReference type="InterPro" id="IPR001387">
    <property type="entry name" value="Cro/C1-type_HTH"/>
</dbReference>
<dbReference type="GO" id="GO:0003677">
    <property type="term" value="F:DNA binding"/>
    <property type="evidence" value="ECO:0007669"/>
    <property type="project" value="UniProtKB-KW"/>
</dbReference>
<evidence type="ECO:0000313" key="3">
    <source>
        <dbReference type="EMBL" id="HCK23560.1"/>
    </source>
</evidence>
<dbReference type="CDD" id="cd00093">
    <property type="entry name" value="HTH_XRE"/>
    <property type="match status" value="1"/>
</dbReference>
<dbReference type="AlphaFoldDB" id="A0A3D2SDF4"/>
<organism evidence="3 4">
    <name type="scientific">Bacteroides graminisolvens</name>
    <dbReference type="NCBI Taxonomy" id="477666"/>
    <lineage>
        <taxon>Bacteria</taxon>
        <taxon>Pseudomonadati</taxon>
        <taxon>Bacteroidota</taxon>
        <taxon>Bacteroidia</taxon>
        <taxon>Bacteroidales</taxon>
        <taxon>Bacteroidaceae</taxon>
        <taxon>Bacteroides</taxon>
    </lineage>
</organism>
<proteinExistence type="predicted"/>
<name>A0A3D2SDF4_9BACE</name>
<dbReference type="PANTHER" id="PTHR46797">
    <property type="entry name" value="HTH-TYPE TRANSCRIPTIONAL REGULATOR"/>
    <property type="match status" value="1"/>
</dbReference>
<dbReference type="InterPro" id="IPR010982">
    <property type="entry name" value="Lambda_DNA-bd_dom_sf"/>
</dbReference>
<feature type="domain" description="HTH cro/C1-type" evidence="2">
    <location>
        <begin position="43"/>
        <end position="97"/>
    </location>
</feature>
<accession>A0A3D2SDF4</accession>
<protein>
    <submittedName>
        <fullName evidence="3">Transcriptional regulator</fullName>
    </submittedName>
</protein>
<dbReference type="PANTHER" id="PTHR46797:SF1">
    <property type="entry name" value="METHYLPHOSPHONATE SYNTHASE"/>
    <property type="match status" value="1"/>
</dbReference>
<dbReference type="PROSITE" id="PS50943">
    <property type="entry name" value="HTH_CROC1"/>
    <property type="match status" value="1"/>
</dbReference>
<dbReference type="EMBL" id="DPVG01000074">
    <property type="protein sequence ID" value="HCK23560.1"/>
    <property type="molecule type" value="Genomic_DNA"/>
</dbReference>
<evidence type="ECO:0000313" key="4">
    <source>
        <dbReference type="Proteomes" id="UP000263098"/>
    </source>
</evidence>
<dbReference type="GO" id="GO:0003700">
    <property type="term" value="F:DNA-binding transcription factor activity"/>
    <property type="evidence" value="ECO:0007669"/>
    <property type="project" value="TreeGrafter"/>
</dbReference>
<dbReference type="InterPro" id="IPR050807">
    <property type="entry name" value="TransReg_Diox_bact_type"/>
</dbReference>
<dbReference type="Gene3D" id="1.10.260.40">
    <property type="entry name" value="lambda repressor-like DNA-binding domains"/>
    <property type="match status" value="1"/>
</dbReference>
<dbReference type="SMART" id="SM00530">
    <property type="entry name" value="HTH_XRE"/>
    <property type="match status" value="1"/>
</dbReference>
<dbReference type="SUPFAM" id="SSF47413">
    <property type="entry name" value="lambda repressor-like DNA-binding domains"/>
    <property type="match status" value="1"/>
</dbReference>
<gene>
    <name evidence="3" type="ORF">DHW31_02035</name>
</gene>